<protein>
    <submittedName>
        <fullName evidence="2">Uncharacterized protein</fullName>
    </submittedName>
</protein>
<keyword evidence="1" id="KW-1133">Transmembrane helix</keyword>
<reference evidence="2" key="1">
    <citation type="journal article" date="2020" name="Nature">
        <title>Giant virus diversity and host interactions through global metagenomics.</title>
        <authorList>
            <person name="Schulz F."/>
            <person name="Roux S."/>
            <person name="Paez-Espino D."/>
            <person name="Jungbluth S."/>
            <person name="Walsh D.A."/>
            <person name="Denef V.J."/>
            <person name="McMahon K.D."/>
            <person name="Konstantinidis K.T."/>
            <person name="Eloe-Fadrosh E.A."/>
            <person name="Kyrpides N.C."/>
            <person name="Woyke T."/>
        </authorList>
    </citation>
    <scope>NUCLEOTIDE SEQUENCE</scope>
    <source>
        <strain evidence="2">GVMAG-M-3300013004-44</strain>
    </source>
</reference>
<organism evidence="2">
    <name type="scientific">viral metagenome</name>
    <dbReference type="NCBI Taxonomy" id="1070528"/>
    <lineage>
        <taxon>unclassified sequences</taxon>
        <taxon>metagenomes</taxon>
        <taxon>organismal metagenomes</taxon>
    </lineage>
</organism>
<feature type="transmembrane region" description="Helical" evidence="1">
    <location>
        <begin position="95"/>
        <end position="112"/>
    </location>
</feature>
<dbReference type="EMBL" id="MN739156">
    <property type="protein sequence ID" value="QHS91196.1"/>
    <property type="molecule type" value="Genomic_DNA"/>
</dbReference>
<proteinExistence type="predicted"/>
<evidence type="ECO:0000313" key="2">
    <source>
        <dbReference type="EMBL" id="QHS91196.1"/>
    </source>
</evidence>
<evidence type="ECO:0000256" key="1">
    <source>
        <dbReference type="SAM" id="Phobius"/>
    </source>
</evidence>
<name>A0A6C0BGB4_9ZZZZ</name>
<accession>A0A6C0BGB4</accession>
<feature type="transmembrane region" description="Helical" evidence="1">
    <location>
        <begin position="73"/>
        <end position="89"/>
    </location>
</feature>
<sequence length="125" mass="14795">MNTFQIRFFVFLFLCMGSRLTFTILSAVASGWFLRVLGMIAIFPVLGWFYIIFVGKRDTGFEIFGKYIWWKNFRPLHMFLWAFFAYLAITGNRRAWIVLLIDTFIGLSAFLLHHQSEGNFKKLME</sequence>
<keyword evidence="1" id="KW-0472">Membrane</keyword>
<feature type="transmembrane region" description="Helical" evidence="1">
    <location>
        <begin position="33"/>
        <end position="53"/>
    </location>
</feature>
<keyword evidence="1" id="KW-0812">Transmembrane</keyword>
<dbReference type="AlphaFoldDB" id="A0A6C0BGB4"/>